<comment type="caution">
    <text evidence="3">The sequence shown here is derived from an EMBL/GenBank/DDBJ whole genome shotgun (WGS) entry which is preliminary data.</text>
</comment>
<dbReference type="AlphaFoldDB" id="A0A6P0CAS9"/>
<dbReference type="Pfam" id="PF00353">
    <property type="entry name" value="HemolysinCabind"/>
    <property type="match status" value="3"/>
</dbReference>
<reference evidence="3 4" key="1">
    <citation type="submission" date="2020-01" db="EMBL/GenBank/DDBJ databases">
        <title>Sulfitobacter sediminilitoris sp. nov., isolated from a tidal flat.</title>
        <authorList>
            <person name="Park S."/>
            <person name="Yoon J.-H."/>
        </authorList>
    </citation>
    <scope>NUCLEOTIDE SEQUENCE [LARGE SCALE GENOMIC DNA]</scope>
    <source>
        <strain evidence="3 4">JBTF-M27</strain>
    </source>
</reference>
<dbReference type="GO" id="GO:0016788">
    <property type="term" value="F:hydrolase activity, acting on ester bonds"/>
    <property type="evidence" value="ECO:0007669"/>
    <property type="project" value="InterPro"/>
</dbReference>
<dbReference type="PANTHER" id="PTHR38340">
    <property type="entry name" value="S-LAYER PROTEIN"/>
    <property type="match status" value="1"/>
</dbReference>
<gene>
    <name evidence="3" type="ORF">GV827_11245</name>
</gene>
<dbReference type="InterPro" id="IPR001087">
    <property type="entry name" value="GDSL"/>
</dbReference>
<comment type="subcellular location">
    <subcellularLocation>
        <location evidence="1">Secreted</location>
    </subcellularLocation>
</comment>
<dbReference type="InterPro" id="IPR050557">
    <property type="entry name" value="RTX_toxin/Mannuronan_C5-epim"/>
</dbReference>
<dbReference type="InterPro" id="IPR011049">
    <property type="entry name" value="Serralysin-like_metalloprot_C"/>
</dbReference>
<dbReference type="SUPFAM" id="SSF51120">
    <property type="entry name" value="beta-Roll"/>
    <property type="match status" value="1"/>
</dbReference>
<evidence type="ECO:0008006" key="5">
    <source>
        <dbReference type="Google" id="ProtNLM"/>
    </source>
</evidence>
<dbReference type="EMBL" id="JAABNT010000006">
    <property type="protein sequence ID" value="NEK22977.1"/>
    <property type="molecule type" value="Genomic_DNA"/>
</dbReference>
<evidence type="ECO:0000256" key="1">
    <source>
        <dbReference type="ARBA" id="ARBA00004613"/>
    </source>
</evidence>
<organism evidence="3 4">
    <name type="scientific">Sulfitobacter sediminilitoris</name>
    <dbReference type="NCBI Taxonomy" id="2698830"/>
    <lineage>
        <taxon>Bacteria</taxon>
        <taxon>Pseudomonadati</taxon>
        <taxon>Pseudomonadota</taxon>
        <taxon>Alphaproteobacteria</taxon>
        <taxon>Rhodobacterales</taxon>
        <taxon>Roseobacteraceae</taxon>
        <taxon>Sulfitobacter</taxon>
    </lineage>
</organism>
<dbReference type="Gene3D" id="3.40.50.1110">
    <property type="entry name" value="SGNH hydrolase"/>
    <property type="match status" value="1"/>
</dbReference>
<keyword evidence="4" id="KW-1185">Reference proteome</keyword>
<dbReference type="Pfam" id="PF00657">
    <property type="entry name" value="Lipase_GDSL"/>
    <property type="match status" value="1"/>
</dbReference>
<proteinExistence type="predicted"/>
<keyword evidence="2" id="KW-0964">Secreted</keyword>
<protein>
    <recommendedName>
        <fullName evidence="5">Calcium-binding protein</fullName>
    </recommendedName>
</protein>
<evidence type="ECO:0000313" key="4">
    <source>
        <dbReference type="Proteomes" id="UP000468591"/>
    </source>
</evidence>
<sequence length="540" mass="54872">MENNSATQPTYSALFVFGDSLSDNGAVSALTAGAIPPSEITGVDLEGNPVDFTERGIFYNGRFTNGDVYADITAGLLGIPSDTSTLYDDLSGSNLAVGGATATDLSVFGRTASNTYADQLAALQSAIAGLPGSEAEKLAFLSTAAASVFIGLNDLGALGGASTATGVIDQDVIATGVAAIVEQLSTQTQALARTGMGTIILNTLPGGSFFPNANGLIDFFGPATADLFDGVSAQANQGIKALAETLRASGTNVEFIDFFGLAQEVQADQETFGFLTLENALPSSAPTNTLLIDDVPIDQIGFINPVHFTAELRETFGAFQAMTLGNTQIEGDDNGGITGGTAAGETIFAQEGRDRVRADDGDDMVFAGADNDVVFAGDGHDVAFGGTGNYVLFGESGDDILSGGSGNDVMLGGDGNDVIAGNHGNDFVNGGMGDDVLTDGLGNDVVFGGAGDDIALYLAPSTLGGSDGSDSDVFFGGTGTDTLLVVSDTEISDLDAFLSVNNVEVFGFEAILTITSDELETYDFGAAGVHVATADLFGLV</sequence>
<dbReference type="InterPro" id="IPR001343">
    <property type="entry name" value="Hemolysn_Ca-bd"/>
</dbReference>
<dbReference type="InterPro" id="IPR036514">
    <property type="entry name" value="SGNH_hydro_sf"/>
</dbReference>
<name>A0A6P0CAS9_9RHOB</name>
<dbReference type="PRINTS" id="PR00313">
    <property type="entry name" value="CABNDNGRPT"/>
</dbReference>
<evidence type="ECO:0000313" key="3">
    <source>
        <dbReference type="EMBL" id="NEK22977.1"/>
    </source>
</evidence>
<dbReference type="GO" id="GO:0005509">
    <property type="term" value="F:calcium ion binding"/>
    <property type="evidence" value="ECO:0007669"/>
    <property type="project" value="InterPro"/>
</dbReference>
<accession>A0A6P0CAS9</accession>
<dbReference type="PANTHER" id="PTHR38340:SF1">
    <property type="entry name" value="S-LAYER PROTEIN"/>
    <property type="match status" value="1"/>
</dbReference>
<dbReference type="RefSeq" id="WP_164353909.1">
    <property type="nucleotide sequence ID" value="NZ_JAABNT010000006.1"/>
</dbReference>
<dbReference type="GO" id="GO:0005576">
    <property type="term" value="C:extracellular region"/>
    <property type="evidence" value="ECO:0007669"/>
    <property type="project" value="UniProtKB-SubCell"/>
</dbReference>
<evidence type="ECO:0000256" key="2">
    <source>
        <dbReference type="ARBA" id="ARBA00022525"/>
    </source>
</evidence>
<dbReference type="Gene3D" id="2.150.10.10">
    <property type="entry name" value="Serralysin-like metalloprotease, C-terminal"/>
    <property type="match status" value="1"/>
</dbReference>
<dbReference type="SUPFAM" id="SSF52266">
    <property type="entry name" value="SGNH hydrolase"/>
    <property type="match status" value="1"/>
</dbReference>
<dbReference type="Proteomes" id="UP000468591">
    <property type="component" value="Unassembled WGS sequence"/>
</dbReference>